<sequence>MKFLIYGAGVIGSIFAGKLASVGYNVTVLARNQRYEDMTANGIILQNAYSDRKEVSKVRVIDHLEPSDVYDYILVIMQKTQVNSVLPYLAKNQSENIVFVVNNPLGYDEWLKCIGQKRLMIGFPAAGGELKNGVVNYFIGRGIARAFQTTTFGELDGKTTSRLTALVKAFNRSHIPTVTSSNMDAWQKTHVALVTSIANALYIHKSNNYALSKSTKDIQLMIQGIKEGFQVIEALGYKVTPRKLHYFKLG</sequence>
<dbReference type="InterPro" id="IPR036291">
    <property type="entry name" value="NAD(P)-bd_dom_sf"/>
</dbReference>
<name>A0ABX7LHC9_9BACL</name>
<dbReference type="RefSeq" id="WP_054940707.1">
    <property type="nucleotide sequence ID" value="NZ_CP070969.1"/>
</dbReference>
<protein>
    <submittedName>
        <fullName evidence="2">Ketopantoate reductase family protein</fullName>
    </submittedName>
</protein>
<proteinExistence type="predicted"/>
<dbReference type="EMBL" id="CP070969">
    <property type="protein sequence ID" value="QSF47499.1"/>
    <property type="molecule type" value="Genomic_DNA"/>
</dbReference>
<evidence type="ECO:0000259" key="1">
    <source>
        <dbReference type="Pfam" id="PF02558"/>
    </source>
</evidence>
<keyword evidence="3" id="KW-1185">Reference proteome</keyword>
<dbReference type="Pfam" id="PF02558">
    <property type="entry name" value="ApbA"/>
    <property type="match status" value="1"/>
</dbReference>
<accession>A0ABX7LHC9</accession>
<feature type="domain" description="Ketopantoate reductase N-terminal" evidence="1">
    <location>
        <begin position="4"/>
        <end position="132"/>
    </location>
</feature>
<gene>
    <name evidence="2" type="ORF">JRJ22_13575</name>
</gene>
<organism evidence="2 3">
    <name type="scientific">Paenibacillus tianjinensis</name>
    <dbReference type="NCBI Taxonomy" id="2810347"/>
    <lineage>
        <taxon>Bacteria</taxon>
        <taxon>Bacillati</taxon>
        <taxon>Bacillota</taxon>
        <taxon>Bacilli</taxon>
        <taxon>Bacillales</taxon>
        <taxon>Paenibacillaceae</taxon>
        <taxon>Paenibacillus</taxon>
    </lineage>
</organism>
<dbReference type="SUPFAM" id="SSF51735">
    <property type="entry name" value="NAD(P)-binding Rossmann-fold domains"/>
    <property type="match status" value="1"/>
</dbReference>
<evidence type="ECO:0000313" key="2">
    <source>
        <dbReference type="EMBL" id="QSF47499.1"/>
    </source>
</evidence>
<dbReference type="InterPro" id="IPR013332">
    <property type="entry name" value="KPR_N"/>
</dbReference>
<evidence type="ECO:0000313" key="3">
    <source>
        <dbReference type="Proteomes" id="UP000663452"/>
    </source>
</evidence>
<dbReference type="Gene3D" id="3.40.50.720">
    <property type="entry name" value="NAD(P)-binding Rossmann-like Domain"/>
    <property type="match status" value="1"/>
</dbReference>
<dbReference type="Proteomes" id="UP000663452">
    <property type="component" value="Chromosome"/>
</dbReference>
<reference evidence="2 3" key="1">
    <citation type="submission" date="2021-02" db="EMBL/GenBank/DDBJ databases">
        <title>Paenibacillus tianjinensis sp. nov.</title>
        <authorList>
            <person name="Liu H."/>
        </authorList>
    </citation>
    <scope>NUCLEOTIDE SEQUENCE [LARGE SCALE GENOMIC DNA]</scope>
    <source>
        <strain evidence="2 3">TB2019</strain>
    </source>
</reference>